<evidence type="ECO:0000313" key="1">
    <source>
        <dbReference type="EMBL" id="KRZ46824.1"/>
    </source>
</evidence>
<sequence>MGTGEKFLNRTAMALCYKKATNRLGKDLYLS</sequence>
<gene>
    <name evidence="1" type="ORF">T02_9167</name>
</gene>
<dbReference type="AlphaFoldDB" id="A0A0V1KI00"/>
<organism evidence="1 2">
    <name type="scientific">Trichinella nativa</name>
    <dbReference type="NCBI Taxonomy" id="6335"/>
    <lineage>
        <taxon>Eukaryota</taxon>
        <taxon>Metazoa</taxon>
        <taxon>Ecdysozoa</taxon>
        <taxon>Nematoda</taxon>
        <taxon>Enoplea</taxon>
        <taxon>Dorylaimia</taxon>
        <taxon>Trichinellida</taxon>
        <taxon>Trichinellidae</taxon>
        <taxon>Trichinella</taxon>
    </lineage>
</organism>
<reference evidence="1 2" key="1">
    <citation type="submission" date="2015-05" db="EMBL/GenBank/DDBJ databases">
        <title>Evolution of Trichinella species and genotypes.</title>
        <authorList>
            <person name="Korhonen P.K."/>
            <person name="Edoardo P."/>
            <person name="Giuseppe L.R."/>
            <person name="Gasser R.B."/>
        </authorList>
    </citation>
    <scope>NUCLEOTIDE SEQUENCE [LARGE SCALE GENOMIC DNA]</scope>
    <source>
        <strain evidence="1">ISS10</strain>
    </source>
</reference>
<dbReference type="Proteomes" id="UP000054721">
    <property type="component" value="Unassembled WGS sequence"/>
</dbReference>
<proteinExistence type="predicted"/>
<name>A0A0V1KI00_9BILA</name>
<accession>A0A0V1KI00</accession>
<keyword evidence="2" id="KW-1185">Reference proteome</keyword>
<comment type="caution">
    <text evidence="1">The sequence shown here is derived from an EMBL/GenBank/DDBJ whole genome shotgun (WGS) entry which is preliminary data.</text>
</comment>
<protein>
    <submittedName>
        <fullName evidence="1">Uncharacterized protein</fullName>
    </submittedName>
</protein>
<evidence type="ECO:0000313" key="2">
    <source>
        <dbReference type="Proteomes" id="UP000054721"/>
    </source>
</evidence>
<dbReference type="EMBL" id="JYDW01002106">
    <property type="protein sequence ID" value="KRZ46824.1"/>
    <property type="molecule type" value="Genomic_DNA"/>
</dbReference>